<keyword evidence="6" id="KW-1133">Transmembrane helix</keyword>
<reference evidence="11 12" key="1">
    <citation type="submission" date="2019-01" db="EMBL/GenBank/DDBJ databases">
        <title>Sequencing of cultivated peanut Arachis hypogaea provides insights into genome evolution and oil improvement.</title>
        <authorList>
            <person name="Chen X."/>
        </authorList>
    </citation>
    <scope>NUCLEOTIDE SEQUENCE [LARGE SCALE GENOMIC DNA]</scope>
    <source>
        <strain evidence="12">cv. Fuhuasheng</strain>
        <tissue evidence="11">Leaves</tissue>
    </source>
</reference>
<keyword evidence="5" id="KW-0256">Endoplasmic reticulum</keyword>
<evidence type="ECO:0000256" key="3">
    <source>
        <dbReference type="ARBA" id="ARBA00022475"/>
    </source>
</evidence>
<evidence type="ECO:0000256" key="1">
    <source>
        <dbReference type="ARBA" id="ARBA00004162"/>
    </source>
</evidence>
<dbReference type="PANTHER" id="PTHR32219">
    <property type="entry name" value="RNA-BINDING PROTEIN YLMH-RELATED"/>
    <property type="match status" value="1"/>
</dbReference>
<comment type="subcellular location">
    <subcellularLocation>
        <location evidence="1">Cell membrane</location>
        <topology evidence="1">Single-pass membrane protein</topology>
    </subcellularLocation>
    <subcellularLocation>
        <location evidence="2">Endoplasmic reticulum membrane</location>
        <topology evidence="2">Single-pass membrane protein</topology>
    </subcellularLocation>
</comment>
<keyword evidence="4" id="KW-0812">Transmembrane</keyword>
<gene>
    <name evidence="11" type="ORF">Ahy_B03g066542</name>
</gene>
<dbReference type="Proteomes" id="UP000289738">
    <property type="component" value="Chromosome B03"/>
</dbReference>
<keyword evidence="3" id="KW-1003">Cell membrane</keyword>
<comment type="caution">
    <text evidence="11">The sequence shown here is derived from an EMBL/GenBank/DDBJ whole genome shotgun (WGS) entry which is preliminary data.</text>
</comment>
<dbReference type="GO" id="GO:0005789">
    <property type="term" value="C:endoplasmic reticulum membrane"/>
    <property type="evidence" value="ECO:0007669"/>
    <property type="project" value="UniProtKB-SubCell"/>
</dbReference>
<sequence length="307" mass="36857">MDREEENKFDQEHAYKQAMTFCVVKIWPKDSDMDSNVIQVLRLFERKDEHIFRISEKIRDKVFGREKLVQRMNNLKTYYLNSINGSIEEKKKILTQLYQALDLLSFEIKRRGKELLTLKMLHTSKNLAQENSVLRKINVNQQQLRESDTTTSTSHLTELREILFQIQWTYRYSYYPYNQNYDTLLQQLKKVEKDITCDLRECLKNQVKFICDELMEMRKKKRAVETKIKHAEREIEWINEEIWSFQIHLKDNHCRKEASLCILTKWKGGRHSDSKWDVRCGNLEYNSVDSRRSWISKCPIGLLVSTS</sequence>
<dbReference type="OrthoDB" id="1434141at2759"/>
<evidence type="ECO:0000256" key="8">
    <source>
        <dbReference type="ARBA" id="ARBA00023136"/>
    </source>
</evidence>
<dbReference type="InterPro" id="IPR055282">
    <property type="entry name" value="PPI1-4"/>
</dbReference>
<evidence type="ECO:0000313" key="11">
    <source>
        <dbReference type="EMBL" id="RYR21259.1"/>
    </source>
</evidence>
<evidence type="ECO:0000256" key="9">
    <source>
        <dbReference type="ARBA" id="ARBA00038080"/>
    </source>
</evidence>
<evidence type="ECO:0000256" key="5">
    <source>
        <dbReference type="ARBA" id="ARBA00022824"/>
    </source>
</evidence>
<evidence type="ECO:0000256" key="7">
    <source>
        <dbReference type="ARBA" id="ARBA00023054"/>
    </source>
</evidence>
<keyword evidence="12" id="KW-1185">Reference proteome</keyword>
<proteinExistence type="inferred from homology"/>
<protein>
    <submittedName>
        <fullName evidence="11">Uncharacterized protein</fullName>
    </submittedName>
</protein>
<dbReference type="PANTHER" id="PTHR32219:SF2">
    <property type="entry name" value="PROTON PUMP-INTERACTOR 1"/>
    <property type="match status" value="1"/>
</dbReference>
<evidence type="ECO:0000313" key="12">
    <source>
        <dbReference type="Proteomes" id="UP000289738"/>
    </source>
</evidence>
<dbReference type="EMBL" id="SDMP01000013">
    <property type="protein sequence ID" value="RYR21259.1"/>
    <property type="molecule type" value="Genomic_DNA"/>
</dbReference>
<dbReference type="GO" id="GO:0005886">
    <property type="term" value="C:plasma membrane"/>
    <property type="evidence" value="ECO:0007669"/>
    <property type="project" value="UniProtKB-SubCell"/>
</dbReference>
<dbReference type="AlphaFoldDB" id="A0A445A4B6"/>
<evidence type="ECO:0000256" key="6">
    <source>
        <dbReference type="ARBA" id="ARBA00022989"/>
    </source>
</evidence>
<feature type="coiled-coil region" evidence="10">
    <location>
        <begin position="200"/>
        <end position="241"/>
    </location>
</feature>
<comment type="similarity">
    <text evidence="9">Belongs to the plant Proton pump-interactor protein family.</text>
</comment>
<evidence type="ECO:0000256" key="10">
    <source>
        <dbReference type="SAM" id="Coils"/>
    </source>
</evidence>
<organism evidence="11 12">
    <name type="scientific">Arachis hypogaea</name>
    <name type="common">Peanut</name>
    <dbReference type="NCBI Taxonomy" id="3818"/>
    <lineage>
        <taxon>Eukaryota</taxon>
        <taxon>Viridiplantae</taxon>
        <taxon>Streptophyta</taxon>
        <taxon>Embryophyta</taxon>
        <taxon>Tracheophyta</taxon>
        <taxon>Spermatophyta</taxon>
        <taxon>Magnoliopsida</taxon>
        <taxon>eudicotyledons</taxon>
        <taxon>Gunneridae</taxon>
        <taxon>Pentapetalae</taxon>
        <taxon>rosids</taxon>
        <taxon>fabids</taxon>
        <taxon>Fabales</taxon>
        <taxon>Fabaceae</taxon>
        <taxon>Papilionoideae</taxon>
        <taxon>50 kb inversion clade</taxon>
        <taxon>dalbergioids sensu lato</taxon>
        <taxon>Dalbergieae</taxon>
        <taxon>Pterocarpus clade</taxon>
        <taxon>Arachis</taxon>
    </lineage>
</organism>
<accession>A0A445A4B6</accession>
<keyword evidence="7 10" id="KW-0175">Coiled coil</keyword>
<name>A0A445A4B6_ARAHY</name>
<evidence type="ECO:0000256" key="4">
    <source>
        <dbReference type="ARBA" id="ARBA00022692"/>
    </source>
</evidence>
<keyword evidence="8" id="KW-0472">Membrane</keyword>
<evidence type="ECO:0000256" key="2">
    <source>
        <dbReference type="ARBA" id="ARBA00004389"/>
    </source>
</evidence>